<organism evidence="2 4">
    <name type="scientific">Amphibalanus amphitrite</name>
    <name type="common">Striped barnacle</name>
    <name type="synonym">Balanus amphitrite</name>
    <dbReference type="NCBI Taxonomy" id="1232801"/>
    <lineage>
        <taxon>Eukaryota</taxon>
        <taxon>Metazoa</taxon>
        <taxon>Ecdysozoa</taxon>
        <taxon>Arthropoda</taxon>
        <taxon>Crustacea</taxon>
        <taxon>Multicrustacea</taxon>
        <taxon>Cirripedia</taxon>
        <taxon>Thoracica</taxon>
        <taxon>Thoracicalcarea</taxon>
        <taxon>Balanomorpha</taxon>
        <taxon>Balanoidea</taxon>
        <taxon>Balanidae</taxon>
        <taxon>Amphibalaninae</taxon>
        <taxon>Amphibalanus</taxon>
    </lineage>
</organism>
<feature type="region of interest" description="Disordered" evidence="1">
    <location>
        <begin position="113"/>
        <end position="135"/>
    </location>
</feature>
<dbReference type="EMBL" id="VIIS01001048">
    <property type="protein sequence ID" value="KAF0302567.1"/>
    <property type="molecule type" value="Genomic_DNA"/>
</dbReference>
<evidence type="ECO:0000313" key="3">
    <source>
        <dbReference type="EMBL" id="KAF0302567.1"/>
    </source>
</evidence>
<comment type="caution">
    <text evidence="2">The sequence shown here is derived from an EMBL/GenBank/DDBJ whole genome shotgun (WGS) entry which is preliminary data.</text>
</comment>
<gene>
    <name evidence="2" type="primary">CCDC59_1</name>
    <name evidence="3" type="synonym">CCDC59_0</name>
    <name evidence="3" type="ORF">FJT64_025336</name>
    <name evidence="2" type="ORF">FJT64_025977</name>
</gene>
<evidence type="ECO:0000313" key="4">
    <source>
        <dbReference type="Proteomes" id="UP000440578"/>
    </source>
</evidence>
<name>A0A6A4W3D4_AMPAM</name>
<dbReference type="Pfam" id="PF08524">
    <property type="entry name" value="rRNA_processing"/>
    <property type="match status" value="1"/>
</dbReference>
<dbReference type="EMBL" id="VIIS01001120">
    <property type="protein sequence ID" value="KAF0301806.1"/>
    <property type="molecule type" value="Genomic_DNA"/>
</dbReference>
<dbReference type="InterPro" id="IPR013730">
    <property type="entry name" value="Fyv7/TAP26"/>
</dbReference>
<dbReference type="AlphaFoldDB" id="A0A6A4W3D4"/>
<feature type="compositionally biased region" description="Low complexity" evidence="1">
    <location>
        <begin position="1"/>
        <end position="18"/>
    </location>
</feature>
<protein>
    <submittedName>
        <fullName evidence="2">Thyroid transcription factor 1-associated protein 26</fullName>
    </submittedName>
</protein>
<feature type="region of interest" description="Disordered" evidence="1">
    <location>
        <begin position="1"/>
        <end position="101"/>
    </location>
</feature>
<keyword evidence="4" id="KW-1185">Reference proteome</keyword>
<sequence length="182" mass="21025">MKHKNNNNNKAAFKHANAGQRSHPRSQHHTSAGNFKDKKFGYKKKAGQGPVGSAFTDKQKGIMRHYHRILKKEEKKNAAGAEGSEGVSRLRHSIVENKKRMKMTAYQRAQMAYEAKEAERKQRKEEEERQAKEREVALKKYRKKKFERLHKLSKKTSKGQPVMRGRIEVLLEKIQGSMAQGD</sequence>
<evidence type="ECO:0000313" key="2">
    <source>
        <dbReference type="EMBL" id="KAF0301806.1"/>
    </source>
</evidence>
<dbReference type="Proteomes" id="UP000440578">
    <property type="component" value="Unassembled WGS sequence"/>
</dbReference>
<accession>A0A6A4W3D4</accession>
<feature type="compositionally biased region" description="Basic and acidic residues" evidence="1">
    <location>
        <begin position="114"/>
        <end position="135"/>
    </location>
</feature>
<proteinExistence type="predicted"/>
<dbReference type="OrthoDB" id="6382378at2759"/>
<evidence type="ECO:0000256" key="1">
    <source>
        <dbReference type="SAM" id="MobiDB-lite"/>
    </source>
</evidence>
<reference evidence="2 4" key="1">
    <citation type="submission" date="2019-07" db="EMBL/GenBank/DDBJ databases">
        <title>Draft genome assembly of a fouling barnacle, Amphibalanus amphitrite (Darwin, 1854): The first reference genome for Thecostraca.</title>
        <authorList>
            <person name="Kim W."/>
        </authorList>
    </citation>
    <scope>NUCLEOTIDE SEQUENCE [LARGE SCALE GENOMIC DNA]</scope>
    <source>
        <strain evidence="2">SNU_AA5</strain>
        <tissue evidence="2">Soma without cirri and trophi</tissue>
    </source>
</reference>
<feature type="compositionally biased region" description="Basic residues" evidence="1">
    <location>
        <begin position="61"/>
        <end position="70"/>
    </location>
</feature>